<evidence type="ECO:0000313" key="2">
    <source>
        <dbReference type="EMBL" id="MCO1333633.1"/>
    </source>
</evidence>
<dbReference type="Pfam" id="PF12706">
    <property type="entry name" value="Lactamase_B_2"/>
    <property type="match status" value="1"/>
</dbReference>
<dbReference type="PANTHER" id="PTHR47619:SF1">
    <property type="entry name" value="EXODEOXYRIBONUCLEASE WALJ"/>
    <property type="match status" value="1"/>
</dbReference>
<feature type="domain" description="Metallo-beta-lactamase" evidence="1">
    <location>
        <begin position="13"/>
        <end position="187"/>
    </location>
</feature>
<dbReference type="AlphaFoldDB" id="A0A9X2EQ44"/>
<comment type="caution">
    <text evidence="2">The sequence shown here is derived from an EMBL/GenBank/DDBJ whole genome shotgun (WGS) entry which is preliminary data.</text>
</comment>
<dbReference type="RefSeq" id="WP_252465077.1">
    <property type="nucleotide sequence ID" value="NZ_JALBWM010000012.1"/>
</dbReference>
<dbReference type="EMBL" id="JALBWM010000012">
    <property type="protein sequence ID" value="MCO1333633.1"/>
    <property type="molecule type" value="Genomic_DNA"/>
</dbReference>
<dbReference type="SMART" id="SM00849">
    <property type="entry name" value="Lactamase_B"/>
    <property type="match status" value="1"/>
</dbReference>
<dbReference type="Proteomes" id="UP001139028">
    <property type="component" value="Unassembled WGS sequence"/>
</dbReference>
<protein>
    <submittedName>
        <fullName evidence="2">MBL fold metallo-hydrolase</fullName>
    </submittedName>
</protein>
<proteinExistence type="predicted"/>
<accession>A0A9X2EQ44</accession>
<dbReference type="SUPFAM" id="SSF56281">
    <property type="entry name" value="Metallo-hydrolase/oxidoreductase"/>
    <property type="match status" value="1"/>
</dbReference>
<evidence type="ECO:0000259" key="1">
    <source>
        <dbReference type="SMART" id="SM00849"/>
    </source>
</evidence>
<dbReference type="InterPro" id="IPR036866">
    <property type="entry name" value="RibonucZ/Hydroxyglut_hydro"/>
</dbReference>
<keyword evidence="3" id="KW-1185">Reference proteome</keyword>
<dbReference type="PANTHER" id="PTHR47619">
    <property type="entry name" value="METALLO-HYDROLASE YYCJ-RELATED"/>
    <property type="match status" value="1"/>
</dbReference>
<dbReference type="InterPro" id="IPR001279">
    <property type="entry name" value="Metallo-B-lactamas"/>
</dbReference>
<organism evidence="2 3">
    <name type="scientific">Microbulbifer okhotskensis</name>
    <dbReference type="NCBI Taxonomy" id="2926617"/>
    <lineage>
        <taxon>Bacteria</taxon>
        <taxon>Pseudomonadati</taxon>
        <taxon>Pseudomonadota</taxon>
        <taxon>Gammaproteobacteria</taxon>
        <taxon>Cellvibrionales</taxon>
        <taxon>Microbulbiferaceae</taxon>
        <taxon>Microbulbifer</taxon>
    </lineage>
</organism>
<gene>
    <name evidence="2" type="ORF">MO867_04685</name>
</gene>
<reference evidence="2" key="1">
    <citation type="journal article" date="2022" name="Arch. Microbiol.">
        <title>Microbulbifer okhotskensis sp. nov., isolated from a deep bottom sediment of the Okhotsk Sea.</title>
        <authorList>
            <person name="Romanenko L."/>
            <person name="Kurilenko V."/>
            <person name="Otstavnykh N."/>
            <person name="Velansky P."/>
            <person name="Isaeva M."/>
            <person name="Mikhailov V."/>
        </authorList>
    </citation>
    <scope>NUCLEOTIDE SEQUENCE</scope>
    <source>
        <strain evidence="2">OS29</strain>
    </source>
</reference>
<dbReference type="InterPro" id="IPR052533">
    <property type="entry name" value="WalJ/YycJ-like"/>
</dbReference>
<name>A0A9X2EQ44_9GAMM</name>
<sequence>MGLRFASLGSGSKGNGTVVASGDHCLLVDCGFTIKETERRMARLEMSPADISAVLVTHEHSDHLSGVGPLARRYGLPVYLTPGTLKARDIGKLPELHLIEGHQPFVVADIEVTPVAVPHDARESAQFVFRSRGRSLGLLTDLGTITPHVETHFGDCDALVLEANHDPQMLAQGPYPPSLKRRVGGAYGHLSNQQAAGFLQRVGYEQLQHLVVAHISEKNNSLALAKEALGEVAECVQSCIFACQQDGFDWLTVESRR</sequence>
<evidence type="ECO:0000313" key="3">
    <source>
        <dbReference type="Proteomes" id="UP001139028"/>
    </source>
</evidence>
<dbReference type="Gene3D" id="3.60.15.10">
    <property type="entry name" value="Ribonuclease Z/Hydroxyacylglutathione hydrolase-like"/>
    <property type="match status" value="1"/>
</dbReference>